<proteinExistence type="predicted"/>
<dbReference type="RefSeq" id="WP_007899005.1">
    <property type="nucleotide sequence ID" value="NZ_JH379410.1"/>
</dbReference>
<organism evidence="1 2">
    <name type="scientific">Leyella stercorea DSM 18206</name>
    <dbReference type="NCBI Taxonomy" id="1002367"/>
    <lineage>
        <taxon>Bacteria</taxon>
        <taxon>Pseudomonadati</taxon>
        <taxon>Bacteroidota</taxon>
        <taxon>Bacteroidia</taxon>
        <taxon>Bacteroidales</taxon>
        <taxon>Prevotellaceae</taxon>
        <taxon>Leyella</taxon>
    </lineage>
</organism>
<dbReference type="HOGENOM" id="CLU_1287928_0_0_10"/>
<evidence type="ECO:0000313" key="2">
    <source>
        <dbReference type="Proteomes" id="UP000004407"/>
    </source>
</evidence>
<dbReference type="GeneID" id="78336918"/>
<comment type="caution">
    <text evidence="1">The sequence shown here is derived from an EMBL/GenBank/DDBJ whole genome shotgun (WGS) entry which is preliminary data.</text>
</comment>
<evidence type="ECO:0000313" key="1">
    <source>
        <dbReference type="EMBL" id="EHJ40785.1"/>
    </source>
</evidence>
<gene>
    <name evidence="1" type="ORF">HMPREF0673_01195</name>
</gene>
<name>G6AX45_9BACT</name>
<dbReference type="AlphaFoldDB" id="G6AX45"/>
<protein>
    <submittedName>
        <fullName evidence="1">Uncharacterized protein</fullName>
    </submittedName>
</protein>
<dbReference type="EMBL" id="AFZZ01000105">
    <property type="protein sequence ID" value="EHJ40785.1"/>
    <property type="molecule type" value="Genomic_DNA"/>
</dbReference>
<sequence>MNIINNKDIAIIKQQLAEELCKNIVTFEALLLEQEQKVVKWQFANDEFYSPIPFYHELNKLKQGRLLKDIEFADRFNRANVFSFGFSEDTRLLLMQKSNGKDLGVNSKVYEYKKNGIVQYFTICTYYSSRLPNKLISLGILTPITNDIQIDLVLSSNKQNWAVTVYKYERGLVTKSYRYSEGWNGQTEYDYIYNQGLLERIKIGTIDWWRSPKL</sequence>
<accession>G6AX45</accession>
<dbReference type="Proteomes" id="UP000004407">
    <property type="component" value="Unassembled WGS sequence"/>
</dbReference>
<reference evidence="1 2" key="1">
    <citation type="submission" date="2011-08" db="EMBL/GenBank/DDBJ databases">
        <authorList>
            <person name="Weinstock G."/>
            <person name="Sodergren E."/>
            <person name="Clifton S."/>
            <person name="Fulton L."/>
            <person name="Fulton B."/>
            <person name="Courtney L."/>
            <person name="Fronick C."/>
            <person name="Harrison M."/>
            <person name="Strong C."/>
            <person name="Farmer C."/>
            <person name="Delahaunty K."/>
            <person name="Markovic C."/>
            <person name="Hall O."/>
            <person name="Minx P."/>
            <person name="Tomlinson C."/>
            <person name="Mitreva M."/>
            <person name="Hou S."/>
            <person name="Chen J."/>
            <person name="Wollam A."/>
            <person name="Pepin K.H."/>
            <person name="Johnson M."/>
            <person name="Bhonagiri V."/>
            <person name="Zhang X."/>
            <person name="Suruliraj S."/>
            <person name="Warren W."/>
            <person name="Chinwalla A."/>
            <person name="Mardis E.R."/>
            <person name="Wilson R.K."/>
        </authorList>
    </citation>
    <scope>NUCLEOTIDE SEQUENCE [LARGE SCALE GENOMIC DNA]</scope>
    <source>
        <strain evidence="1 2">DSM 18206</strain>
    </source>
</reference>